<accession>A0A173TPL6</accession>
<keyword evidence="1" id="KW-0812">Transmembrane</keyword>
<evidence type="ECO:0000256" key="1">
    <source>
        <dbReference type="SAM" id="Phobius"/>
    </source>
</evidence>
<reference evidence="2 3" key="1">
    <citation type="submission" date="2015-09" db="EMBL/GenBank/DDBJ databases">
        <authorList>
            <consortium name="Pathogen Informatics"/>
        </authorList>
    </citation>
    <scope>NUCLEOTIDE SEQUENCE [LARGE SCALE GENOMIC DNA]</scope>
    <source>
        <strain evidence="2 3">2789STDY5834966</strain>
    </source>
</reference>
<dbReference type="Pfam" id="PF06541">
    <property type="entry name" value="ABC_trans_CmpB"/>
    <property type="match status" value="1"/>
</dbReference>
<dbReference type="EMBL" id="CYYC01000021">
    <property type="protein sequence ID" value="CUN04494.1"/>
    <property type="molecule type" value="Genomic_DNA"/>
</dbReference>
<feature type="transmembrane region" description="Helical" evidence="1">
    <location>
        <begin position="12"/>
        <end position="29"/>
    </location>
</feature>
<keyword evidence="1" id="KW-1133">Transmembrane helix</keyword>
<keyword evidence="1" id="KW-0472">Membrane</keyword>
<evidence type="ECO:0000313" key="3">
    <source>
        <dbReference type="Proteomes" id="UP000095390"/>
    </source>
</evidence>
<sequence>MIGQYTLQQWILYFYVYCFLGWIFESCYVSFRKKEWVNRGFLHGPFLPIYGSGAVMMLFVSEPFKNNLILTYFAGVVGATLLELVTGAAMEALLKVRYWDYSNQKFNYKGYICLSSSVAWGFLTILMNEVLHPAILHVLAVIPKMADGVFVWVVSAGLAVDLCISVRDAINLRNILVGMENVRREVVILRKRADIVIAVLDQEWREYVKNHPAAERMDEISKEIEMRLAKMKEIAELPKLPEPQKLEMLEVKEKISKLKERGFILKRKGTGSVRTLIKGNPTMVSPKYAESFKQLKGYLKEFEEKRKGKD</sequence>
<feature type="transmembrane region" description="Helical" evidence="1">
    <location>
        <begin position="72"/>
        <end position="94"/>
    </location>
</feature>
<name>A0A173TPL6_9FIRM</name>
<dbReference type="RefSeq" id="WP_055182961.1">
    <property type="nucleotide sequence ID" value="NZ_CATZPD010000016.1"/>
</dbReference>
<organism evidence="2 3">
    <name type="scientific">Anaerobutyricum hallii</name>
    <dbReference type="NCBI Taxonomy" id="39488"/>
    <lineage>
        <taxon>Bacteria</taxon>
        <taxon>Bacillati</taxon>
        <taxon>Bacillota</taxon>
        <taxon>Clostridia</taxon>
        <taxon>Lachnospirales</taxon>
        <taxon>Lachnospiraceae</taxon>
        <taxon>Anaerobutyricum</taxon>
    </lineage>
</organism>
<evidence type="ECO:0000313" key="2">
    <source>
        <dbReference type="EMBL" id="CUN04494.1"/>
    </source>
</evidence>
<gene>
    <name evidence="2" type="ORF">ERS852578_01845</name>
</gene>
<feature type="transmembrane region" description="Helical" evidence="1">
    <location>
        <begin position="148"/>
        <end position="166"/>
    </location>
</feature>
<feature type="transmembrane region" description="Helical" evidence="1">
    <location>
        <begin position="41"/>
        <end position="60"/>
    </location>
</feature>
<dbReference type="OrthoDB" id="9789229at2"/>
<protein>
    <submittedName>
        <fullName evidence="2">Predicted membrane protein</fullName>
    </submittedName>
</protein>
<dbReference type="InterPro" id="IPR010540">
    <property type="entry name" value="CmpB_TMEM229"/>
</dbReference>
<dbReference type="AlphaFoldDB" id="A0A173TPL6"/>
<proteinExistence type="predicted"/>
<feature type="transmembrane region" description="Helical" evidence="1">
    <location>
        <begin position="106"/>
        <end position="128"/>
    </location>
</feature>
<dbReference type="Proteomes" id="UP000095390">
    <property type="component" value="Unassembled WGS sequence"/>
</dbReference>